<accession>A0A0L1KGH5</accession>
<dbReference type="InterPro" id="IPR036425">
    <property type="entry name" value="MoaB/Mog-like_dom_sf"/>
</dbReference>
<dbReference type="SUPFAM" id="SSF63867">
    <property type="entry name" value="MoeA C-terminal domain-like"/>
    <property type="match status" value="1"/>
</dbReference>
<dbReference type="PANTHER" id="PTHR10192">
    <property type="entry name" value="MOLYBDOPTERIN BIOSYNTHESIS PROTEIN"/>
    <property type="match status" value="1"/>
</dbReference>
<dbReference type="PANTHER" id="PTHR10192:SF5">
    <property type="entry name" value="GEPHYRIN"/>
    <property type="match status" value="1"/>
</dbReference>
<organism evidence="6 7">
    <name type="scientific">Qipengyuania citrea LAMA 915</name>
    <dbReference type="NCBI Taxonomy" id="1306953"/>
    <lineage>
        <taxon>Bacteria</taxon>
        <taxon>Pseudomonadati</taxon>
        <taxon>Pseudomonadota</taxon>
        <taxon>Alphaproteobacteria</taxon>
        <taxon>Sphingomonadales</taxon>
        <taxon>Erythrobacteraceae</taxon>
        <taxon>Qipengyuania</taxon>
    </lineage>
</organism>
<keyword evidence="4" id="KW-0460">Magnesium</keyword>
<sequence length="401" mass="41640">MIEDTRIMIPFDEALSRAISMVQPLESEAVAVSDACGRVVVEPVYAQIDAPRVDIAAMDGYAVRLDEARTDQALKVVGEAFAGTPFTAALGEGQAVRIFTGAHVPAGADCIVMQEYAQRSGDTVTFEKGFGPARHIRKRGGDFAAGALMIERGTRLSPAAMIALAGADKADAVVARQPRVAIIVTGDELVAPGSAAAIANRQPDSASYGVAALAERYGATIVQIFRAEDDLATLEEIATQALSLADCVIVIGGASVGERDFAKPMFAGAELELAFSKVAIKPGKPVWFGTAGGRCVLGLPGNPGSALVTARLFAAPLLTALQGGDAWAEIQTVPLPLEVPLEPGGSREIFVRARLGKDGLKPVANQESGAQAPLAQSSWLIRRAAHAPAQVAGAMVRAIPL</sequence>
<dbReference type="Gene3D" id="3.90.105.10">
    <property type="entry name" value="Molybdopterin biosynthesis moea protein, domain 2"/>
    <property type="match status" value="1"/>
</dbReference>
<evidence type="ECO:0000256" key="1">
    <source>
        <dbReference type="ARBA" id="ARBA00002901"/>
    </source>
</evidence>
<dbReference type="InterPro" id="IPR005110">
    <property type="entry name" value="MoeA_linker/N"/>
</dbReference>
<dbReference type="GO" id="GO:0061599">
    <property type="term" value="F:molybdopterin molybdotransferase activity"/>
    <property type="evidence" value="ECO:0007669"/>
    <property type="project" value="UniProtKB-UniRule"/>
</dbReference>
<evidence type="ECO:0000313" key="6">
    <source>
        <dbReference type="EMBL" id="KNH02991.1"/>
    </source>
</evidence>
<dbReference type="InterPro" id="IPR001453">
    <property type="entry name" value="MoaB/Mog_dom"/>
</dbReference>
<dbReference type="SUPFAM" id="SSF63882">
    <property type="entry name" value="MoeA N-terminal region -like"/>
    <property type="match status" value="1"/>
</dbReference>
<dbReference type="InterPro" id="IPR036688">
    <property type="entry name" value="MoeA_C_domain_IV_sf"/>
</dbReference>
<dbReference type="EMBL" id="JYNE01000018">
    <property type="protein sequence ID" value="KNH02991.1"/>
    <property type="molecule type" value="Genomic_DNA"/>
</dbReference>
<dbReference type="AlphaFoldDB" id="A0A0L1KGH5"/>
<comment type="catalytic activity">
    <reaction evidence="3">
        <text>adenylyl-molybdopterin + molybdate = Mo-molybdopterin + AMP + H(+)</text>
        <dbReference type="Rhea" id="RHEA:35047"/>
        <dbReference type="ChEBI" id="CHEBI:15378"/>
        <dbReference type="ChEBI" id="CHEBI:36264"/>
        <dbReference type="ChEBI" id="CHEBI:62727"/>
        <dbReference type="ChEBI" id="CHEBI:71302"/>
        <dbReference type="ChEBI" id="CHEBI:456215"/>
        <dbReference type="EC" id="2.10.1.1"/>
    </reaction>
</comment>
<comment type="similarity">
    <text evidence="2 4">Belongs to the MoeA family.</text>
</comment>
<dbReference type="PATRIC" id="fig|1306953.7.peg.981"/>
<evidence type="ECO:0000256" key="2">
    <source>
        <dbReference type="ARBA" id="ARBA00010763"/>
    </source>
</evidence>
<keyword evidence="4" id="KW-0479">Metal-binding</keyword>
<dbReference type="STRING" id="1306953.J121_956"/>
<evidence type="ECO:0000256" key="3">
    <source>
        <dbReference type="ARBA" id="ARBA00047317"/>
    </source>
</evidence>
<dbReference type="RefSeq" id="WP_050599586.1">
    <property type="nucleotide sequence ID" value="NZ_JYNE01000018.1"/>
</dbReference>
<dbReference type="InterPro" id="IPR036135">
    <property type="entry name" value="MoeA_linker/N_sf"/>
</dbReference>
<dbReference type="SUPFAM" id="SSF53218">
    <property type="entry name" value="Molybdenum cofactor biosynthesis proteins"/>
    <property type="match status" value="1"/>
</dbReference>
<dbReference type="Gene3D" id="2.170.190.11">
    <property type="entry name" value="Molybdopterin biosynthesis moea protein, domain 3"/>
    <property type="match status" value="1"/>
</dbReference>
<proteinExistence type="inferred from homology"/>
<keyword evidence="4" id="KW-0500">Molybdenum</keyword>
<evidence type="ECO:0000313" key="7">
    <source>
        <dbReference type="Proteomes" id="UP000037446"/>
    </source>
</evidence>
<comment type="pathway">
    <text evidence="4">Cofactor biosynthesis; molybdopterin biosynthesis.</text>
</comment>
<dbReference type="SMART" id="SM00852">
    <property type="entry name" value="MoCF_biosynth"/>
    <property type="match status" value="1"/>
</dbReference>
<dbReference type="Pfam" id="PF03453">
    <property type="entry name" value="MoeA_N"/>
    <property type="match status" value="1"/>
</dbReference>
<keyword evidence="4" id="KW-0501">Molybdenum cofactor biosynthesis</keyword>
<evidence type="ECO:0000259" key="5">
    <source>
        <dbReference type="SMART" id="SM00852"/>
    </source>
</evidence>
<evidence type="ECO:0000256" key="4">
    <source>
        <dbReference type="RuleBase" id="RU365090"/>
    </source>
</evidence>
<dbReference type="GO" id="GO:0005829">
    <property type="term" value="C:cytosol"/>
    <property type="evidence" value="ECO:0007669"/>
    <property type="project" value="TreeGrafter"/>
</dbReference>
<comment type="function">
    <text evidence="1 4">Catalyzes the insertion of molybdate into adenylated molybdopterin with the concomitant release of AMP.</text>
</comment>
<dbReference type="UniPathway" id="UPA00344"/>
<dbReference type="GO" id="GO:0006777">
    <property type="term" value="P:Mo-molybdopterin cofactor biosynthetic process"/>
    <property type="evidence" value="ECO:0007669"/>
    <property type="project" value="UniProtKB-UniRule"/>
</dbReference>
<dbReference type="Gene3D" id="2.40.340.10">
    <property type="entry name" value="MoeA, C-terminal, domain IV"/>
    <property type="match status" value="1"/>
</dbReference>
<dbReference type="GO" id="GO:0046872">
    <property type="term" value="F:metal ion binding"/>
    <property type="evidence" value="ECO:0007669"/>
    <property type="project" value="UniProtKB-UniRule"/>
</dbReference>
<dbReference type="InterPro" id="IPR038987">
    <property type="entry name" value="MoeA-like"/>
</dbReference>
<dbReference type="Proteomes" id="UP000037446">
    <property type="component" value="Unassembled WGS sequence"/>
</dbReference>
<keyword evidence="4" id="KW-0808">Transferase</keyword>
<comment type="caution">
    <text evidence="6">The sequence shown here is derived from an EMBL/GenBank/DDBJ whole genome shotgun (WGS) entry which is preliminary data.</text>
</comment>
<gene>
    <name evidence="6" type="ORF">J121_956</name>
</gene>
<dbReference type="EC" id="2.10.1.1" evidence="4"/>
<protein>
    <recommendedName>
        <fullName evidence="4">Molybdopterin molybdenumtransferase</fullName>
        <ecNumber evidence="4">2.10.1.1</ecNumber>
    </recommendedName>
</protein>
<dbReference type="Gene3D" id="3.40.980.10">
    <property type="entry name" value="MoaB/Mog-like domain"/>
    <property type="match status" value="1"/>
</dbReference>
<name>A0A0L1KGH5_9SPHN</name>
<dbReference type="Pfam" id="PF00994">
    <property type="entry name" value="MoCF_biosynth"/>
    <property type="match status" value="1"/>
</dbReference>
<feature type="domain" description="MoaB/Mog" evidence="5">
    <location>
        <begin position="181"/>
        <end position="320"/>
    </location>
</feature>
<reference evidence="6" key="1">
    <citation type="submission" date="2015-02" db="EMBL/GenBank/DDBJ databases">
        <authorList>
            <person name="Chooi Y.-H."/>
        </authorList>
    </citation>
    <scope>NUCLEOTIDE SEQUENCE [LARGE SCALE GENOMIC DNA]</scope>
    <source>
        <strain evidence="6">LAMA 915</strain>
    </source>
</reference>
<comment type="cofactor">
    <cofactor evidence="4">
        <name>Mg(2+)</name>
        <dbReference type="ChEBI" id="CHEBI:18420"/>
    </cofactor>
</comment>
<dbReference type="CDD" id="cd00887">
    <property type="entry name" value="MoeA"/>
    <property type="match status" value="1"/>
</dbReference>